<dbReference type="PANTHER" id="PTHR11439">
    <property type="entry name" value="GAG-POL-RELATED RETROTRANSPOSON"/>
    <property type="match status" value="1"/>
</dbReference>
<dbReference type="PANTHER" id="PTHR11439:SF463">
    <property type="entry name" value="REVERSE TRANSCRIPTASE TY1_COPIA-TYPE DOMAIN-CONTAINING PROTEIN"/>
    <property type="match status" value="1"/>
</dbReference>
<accession>A0AA38LAS4</accession>
<gene>
    <name evidence="1" type="ORF">KI387_022494</name>
</gene>
<name>A0AA38LAS4_TAXCH</name>
<organism evidence="1 2">
    <name type="scientific">Taxus chinensis</name>
    <name type="common">Chinese yew</name>
    <name type="synonym">Taxus wallichiana var. chinensis</name>
    <dbReference type="NCBI Taxonomy" id="29808"/>
    <lineage>
        <taxon>Eukaryota</taxon>
        <taxon>Viridiplantae</taxon>
        <taxon>Streptophyta</taxon>
        <taxon>Embryophyta</taxon>
        <taxon>Tracheophyta</taxon>
        <taxon>Spermatophyta</taxon>
        <taxon>Pinopsida</taxon>
        <taxon>Pinidae</taxon>
        <taxon>Conifers II</taxon>
        <taxon>Cupressales</taxon>
        <taxon>Taxaceae</taxon>
        <taxon>Taxus</taxon>
    </lineage>
</organism>
<dbReference type="AlphaFoldDB" id="A0AA38LAS4"/>
<feature type="non-terminal residue" evidence="1">
    <location>
        <position position="1"/>
    </location>
</feature>
<reference evidence="1 2" key="1">
    <citation type="journal article" date="2021" name="Nat. Plants">
        <title>The Taxus genome provides insights into paclitaxel biosynthesis.</title>
        <authorList>
            <person name="Xiong X."/>
            <person name="Gou J."/>
            <person name="Liao Q."/>
            <person name="Li Y."/>
            <person name="Zhou Q."/>
            <person name="Bi G."/>
            <person name="Li C."/>
            <person name="Du R."/>
            <person name="Wang X."/>
            <person name="Sun T."/>
            <person name="Guo L."/>
            <person name="Liang H."/>
            <person name="Lu P."/>
            <person name="Wu Y."/>
            <person name="Zhang Z."/>
            <person name="Ro D.K."/>
            <person name="Shang Y."/>
            <person name="Huang S."/>
            <person name="Yan J."/>
        </authorList>
    </citation>
    <scope>NUCLEOTIDE SEQUENCE [LARGE SCALE GENOMIC DNA]</scope>
    <source>
        <strain evidence="1">Ta-2019</strain>
    </source>
</reference>
<evidence type="ECO:0000313" key="2">
    <source>
        <dbReference type="Proteomes" id="UP000824469"/>
    </source>
</evidence>
<dbReference type="OMA" id="AVCEATW"/>
<sequence>FMQEPKVCHWKVARHILRYLKGSVDLGLEYKNNDNFFLSGYLDSDHAGNIDDRKSTFGFVFFMGSGPISWGSKKQHFVSLSSTEAEYRSTGEAVCEATWLHRILEGLGIPQDKPTTMYVENEGVLKLVRNL</sequence>
<protein>
    <recommendedName>
        <fullName evidence="3">Reverse transcriptase</fullName>
    </recommendedName>
</protein>
<evidence type="ECO:0000313" key="1">
    <source>
        <dbReference type="EMBL" id="KAH9313867.1"/>
    </source>
</evidence>
<evidence type="ECO:0008006" key="3">
    <source>
        <dbReference type="Google" id="ProtNLM"/>
    </source>
</evidence>
<dbReference type="EMBL" id="JAHRHJ020000005">
    <property type="protein sequence ID" value="KAH9313867.1"/>
    <property type="molecule type" value="Genomic_DNA"/>
</dbReference>
<keyword evidence="2" id="KW-1185">Reference proteome</keyword>
<comment type="caution">
    <text evidence="1">The sequence shown here is derived from an EMBL/GenBank/DDBJ whole genome shotgun (WGS) entry which is preliminary data.</text>
</comment>
<feature type="non-terminal residue" evidence="1">
    <location>
        <position position="131"/>
    </location>
</feature>
<proteinExistence type="predicted"/>
<dbReference type="Proteomes" id="UP000824469">
    <property type="component" value="Unassembled WGS sequence"/>
</dbReference>
<dbReference type="CDD" id="cd09272">
    <property type="entry name" value="RNase_HI_RT_Ty1"/>
    <property type="match status" value="1"/>
</dbReference>